<gene>
    <name evidence="1" type="ORF">EDD29_5040</name>
</gene>
<name>A0A3N1D1P5_9ACTN</name>
<evidence type="ECO:0000313" key="1">
    <source>
        <dbReference type="EMBL" id="ROO87432.1"/>
    </source>
</evidence>
<dbReference type="RefSeq" id="WP_123666717.1">
    <property type="nucleotide sequence ID" value="NZ_RJKE01000001.1"/>
</dbReference>
<dbReference type="AlphaFoldDB" id="A0A3N1D1P5"/>
<dbReference type="InterPro" id="IPR011008">
    <property type="entry name" value="Dimeric_a/b-barrel"/>
</dbReference>
<keyword evidence="2" id="KW-1185">Reference proteome</keyword>
<dbReference type="Gene3D" id="3.30.70.100">
    <property type="match status" value="1"/>
</dbReference>
<protein>
    <recommendedName>
        <fullName evidence="3">EthD domain-containing protein</fullName>
    </recommendedName>
</protein>
<dbReference type="EMBL" id="RJKE01000001">
    <property type="protein sequence ID" value="ROO87432.1"/>
    <property type="molecule type" value="Genomic_DNA"/>
</dbReference>
<organism evidence="1 2">
    <name type="scientific">Actinocorallia herbida</name>
    <dbReference type="NCBI Taxonomy" id="58109"/>
    <lineage>
        <taxon>Bacteria</taxon>
        <taxon>Bacillati</taxon>
        <taxon>Actinomycetota</taxon>
        <taxon>Actinomycetes</taxon>
        <taxon>Streptosporangiales</taxon>
        <taxon>Thermomonosporaceae</taxon>
        <taxon>Actinocorallia</taxon>
    </lineage>
</organism>
<comment type="caution">
    <text evidence="1">The sequence shown here is derived from an EMBL/GenBank/DDBJ whole genome shotgun (WGS) entry which is preliminary data.</text>
</comment>
<evidence type="ECO:0000313" key="2">
    <source>
        <dbReference type="Proteomes" id="UP000272400"/>
    </source>
</evidence>
<dbReference type="SUPFAM" id="SSF54909">
    <property type="entry name" value="Dimeric alpha+beta barrel"/>
    <property type="match status" value="1"/>
</dbReference>
<accession>A0A3N1D1P5</accession>
<dbReference type="Proteomes" id="UP000272400">
    <property type="component" value="Unassembled WGS sequence"/>
</dbReference>
<sequence length="104" mass="11424">MTESQPKREALLALTNPVEGKDAEFKEWYWGTHIPEILALPGFVAARRYRAADSAPDGPHRYTTIYEVEGSATEALDRLFTAGLGMSDTLDLTTLVMIPLVAEG</sequence>
<evidence type="ECO:0008006" key="3">
    <source>
        <dbReference type="Google" id="ProtNLM"/>
    </source>
</evidence>
<proteinExistence type="predicted"/>
<reference evidence="1 2" key="1">
    <citation type="submission" date="2018-11" db="EMBL/GenBank/DDBJ databases">
        <title>Sequencing the genomes of 1000 actinobacteria strains.</title>
        <authorList>
            <person name="Klenk H.-P."/>
        </authorList>
    </citation>
    <scope>NUCLEOTIDE SEQUENCE [LARGE SCALE GENOMIC DNA]</scope>
    <source>
        <strain evidence="1 2">DSM 44254</strain>
    </source>
</reference>
<dbReference type="OrthoDB" id="3481501at2"/>